<name>A0ABW0YMT5_9BACI</name>
<feature type="transmembrane region" description="Helical" evidence="1">
    <location>
        <begin position="54"/>
        <end position="76"/>
    </location>
</feature>
<gene>
    <name evidence="2" type="ORF">ACFPU1_01375</name>
</gene>
<feature type="transmembrane region" description="Helical" evidence="1">
    <location>
        <begin position="12"/>
        <end position="34"/>
    </location>
</feature>
<keyword evidence="1" id="KW-0812">Transmembrane</keyword>
<evidence type="ECO:0000313" key="3">
    <source>
        <dbReference type="Proteomes" id="UP001596142"/>
    </source>
</evidence>
<reference evidence="3" key="1">
    <citation type="journal article" date="2019" name="Int. J. Syst. Evol. Microbiol.">
        <title>The Global Catalogue of Microorganisms (GCM) 10K type strain sequencing project: providing services to taxonomists for standard genome sequencing and annotation.</title>
        <authorList>
            <consortium name="The Broad Institute Genomics Platform"/>
            <consortium name="The Broad Institute Genome Sequencing Center for Infectious Disease"/>
            <person name="Wu L."/>
            <person name="Ma J."/>
        </authorList>
    </citation>
    <scope>NUCLEOTIDE SEQUENCE [LARGE SCALE GENOMIC DNA]</scope>
    <source>
        <strain evidence="3">CECT 7184</strain>
    </source>
</reference>
<feature type="transmembrane region" description="Helical" evidence="1">
    <location>
        <begin position="136"/>
        <end position="153"/>
    </location>
</feature>
<evidence type="ECO:0000256" key="1">
    <source>
        <dbReference type="SAM" id="Phobius"/>
    </source>
</evidence>
<accession>A0ABW0YMT5</accession>
<sequence>MNNKKLCHLPVIFVIALLTLSFILILLIDVWNLFGVRDIVIEYRDFPYFWFHWFLVPVEVLQWPMLGLCILTYAFIAGIAYRNGEKEILSFWLLLGAGIILMLMEDAGDVRHIIRNDIEEITGESSYGYLGTIFELSYFALVALIPLYAIIRYRKVYWPGKATKGYFLLGFACYGLAVFSSWAGSAFRSVTEFNDLYTFAGQFIVRPLFHLNEGARELYEQTNAEFAERGNHLVEFWFMDRVYEESLELLGAGALLAAGLSFLFYLNNKKDRL</sequence>
<comment type="caution">
    <text evidence="2">The sequence shown here is derived from an EMBL/GenBank/DDBJ whole genome shotgun (WGS) entry which is preliminary data.</text>
</comment>
<dbReference type="Proteomes" id="UP001596142">
    <property type="component" value="Unassembled WGS sequence"/>
</dbReference>
<feature type="transmembrane region" description="Helical" evidence="1">
    <location>
        <begin position="249"/>
        <end position="266"/>
    </location>
</feature>
<protein>
    <submittedName>
        <fullName evidence="2">Uncharacterized protein</fullName>
    </submittedName>
</protein>
<feature type="transmembrane region" description="Helical" evidence="1">
    <location>
        <begin position="88"/>
        <end position="104"/>
    </location>
</feature>
<keyword evidence="1" id="KW-0472">Membrane</keyword>
<keyword evidence="3" id="KW-1185">Reference proteome</keyword>
<dbReference type="EMBL" id="JBHSOZ010000002">
    <property type="protein sequence ID" value="MFC5711424.1"/>
    <property type="molecule type" value="Genomic_DNA"/>
</dbReference>
<proteinExistence type="predicted"/>
<organism evidence="2 3">
    <name type="scientific">Thalassorhabdus alkalitolerans</name>
    <dbReference type="NCBI Taxonomy" id="2282697"/>
    <lineage>
        <taxon>Bacteria</taxon>
        <taxon>Bacillati</taxon>
        <taxon>Bacillota</taxon>
        <taxon>Bacilli</taxon>
        <taxon>Bacillales</taxon>
        <taxon>Bacillaceae</taxon>
        <taxon>Thalassorhabdus</taxon>
    </lineage>
</organism>
<evidence type="ECO:0000313" key="2">
    <source>
        <dbReference type="EMBL" id="MFC5711424.1"/>
    </source>
</evidence>
<dbReference type="RefSeq" id="WP_385937637.1">
    <property type="nucleotide sequence ID" value="NZ_JBHSOZ010000002.1"/>
</dbReference>
<keyword evidence="1" id="KW-1133">Transmembrane helix</keyword>
<feature type="transmembrane region" description="Helical" evidence="1">
    <location>
        <begin position="165"/>
        <end position="187"/>
    </location>
</feature>